<dbReference type="EMBL" id="CP078145">
    <property type="protein sequence ID" value="QXN92556.1"/>
    <property type="molecule type" value="Genomic_DNA"/>
</dbReference>
<proteinExistence type="predicted"/>
<dbReference type="Proteomes" id="UP000694257">
    <property type="component" value="Chromosome"/>
</dbReference>
<evidence type="ECO:0000313" key="1">
    <source>
        <dbReference type="EMBL" id="QXN92556.1"/>
    </source>
</evidence>
<keyword evidence="2" id="KW-1185">Reference proteome</keyword>
<protein>
    <submittedName>
        <fullName evidence="1">Uncharacterized protein</fullName>
    </submittedName>
</protein>
<name>A0ABX8RTH8_NOCIO</name>
<sequence>MSTSQMPDPAADPYRLEMVPEVEGLGRGPALTTGTLDHCAEHLETSANIFVNAKYPMTWFDDHTFLVEWPDARFLFRIVSQSEPIGMEH</sequence>
<accession>A0ABX8RTH8</accession>
<gene>
    <name evidence="1" type="ORF">KV110_05250</name>
</gene>
<dbReference type="RefSeq" id="WP_218473935.1">
    <property type="nucleotide sequence ID" value="NZ_BAABJN010000005.1"/>
</dbReference>
<organism evidence="1 2">
    <name type="scientific">Nocardia iowensis</name>
    <dbReference type="NCBI Taxonomy" id="204891"/>
    <lineage>
        <taxon>Bacteria</taxon>
        <taxon>Bacillati</taxon>
        <taxon>Actinomycetota</taxon>
        <taxon>Actinomycetes</taxon>
        <taxon>Mycobacteriales</taxon>
        <taxon>Nocardiaceae</taxon>
        <taxon>Nocardia</taxon>
    </lineage>
</organism>
<evidence type="ECO:0000313" key="2">
    <source>
        <dbReference type="Proteomes" id="UP000694257"/>
    </source>
</evidence>
<reference evidence="1 2" key="1">
    <citation type="submission" date="2021-07" db="EMBL/GenBank/DDBJ databases">
        <title>Whole Genome Sequence of Nocardia Iowensis.</title>
        <authorList>
            <person name="Lamm A."/>
            <person name="Collins-Fairclough A.M."/>
            <person name="Bunk B."/>
            <person name="Sproer C."/>
        </authorList>
    </citation>
    <scope>NUCLEOTIDE SEQUENCE [LARGE SCALE GENOMIC DNA]</scope>
    <source>
        <strain evidence="1 2">NRRL 5646</strain>
    </source>
</reference>